<keyword evidence="3" id="KW-0963">Cytoplasm</keyword>
<keyword evidence="11" id="KW-1185">Reference proteome</keyword>
<feature type="compositionally biased region" description="Basic residues" evidence="7">
    <location>
        <begin position="266"/>
        <end position="276"/>
    </location>
</feature>
<feature type="region of interest" description="Disordered" evidence="7">
    <location>
        <begin position="223"/>
        <end position="315"/>
    </location>
</feature>
<feature type="compositionally biased region" description="Low complexity" evidence="7">
    <location>
        <begin position="233"/>
        <end position="243"/>
    </location>
</feature>
<dbReference type="GO" id="GO:0005737">
    <property type="term" value="C:cytoplasm"/>
    <property type="evidence" value="ECO:0007669"/>
    <property type="project" value="InterPro"/>
</dbReference>
<feature type="coiled-coil region" evidence="6">
    <location>
        <begin position="143"/>
        <end position="195"/>
    </location>
</feature>
<dbReference type="EMBL" id="CAJVPP010000220">
    <property type="protein sequence ID" value="CAG8457346.1"/>
    <property type="molecule type" value="Genomic_DNA"/>
</dbReference>
<feature type="domain" description="BAR" evidence="9">
    <location>
        <begin position="7"/>
        <end position="230"/>
    </location>
</feature>
<organism evidence="10 11">
    <name type="scientific">Funneliformis mosseae</name>
    <name type="common">Endomycorrhizal fungus</name>
    <name type="synonym">Glomus mosseae</name>
    <dbReference type="NCBI Taxonomy" id="27381"/>
    <lineage>
        <taxon>Eukaryota</taxon>
        <taxon>Fungi</taxon>
        <taxon>Fungi incertae sedis</taxon>
        <taxon>Mucoromycota</taxon>
        <taxon>Glomeromycotina</taxon>
        <taxon>Glomeromycetes</taxon>
        <taxon>Glomerales</taxon>
        <taxon>Glomeraceae</taxon>
        <taxon>Funneliformis</taxon>
    </lineage>
</organism>
<feature type="compositionally biased region" description="Pro residues" evidence="7">
    <location>
        <begin position="382"/>
        <end position="392"/>
    </location>
</feature>
<dbReference type="SMART" id="SM00326">
    <property type="entry name" value="SH3"/>
    <property type="match status" value="1"/>
</dbReference>
<dbReference type="SMART" id="SM00721">
    <property type="entry name" value="BAR"/>
    <property type="match status" value="1"/>
</dbReference>
<dbReference type="CDD" id="cd00174">
    <property type="entry name" value="SH3"/>
    <property type="match status" value="1"/>
</dbReference>
<gene>
    <name evidence="10" type="ORF">FMOSSE_LOCUS1859</name>
</gene>
<reference evidence="10" key="1">
    <citation type="submission" date="2021-06" db="EMBL/GenBank/DDBJ databases">
        <authorList>
            <person name="Kallberg Y."/>
            <person name="Tangrot J."/>
            <person name="Rosling A."/>
        </authorList>
    </citation>
    <scope>NUCLEOTIDE SEQUENCE</scope>
    <source>
        <strain evidence="10">87-6 pot B 2015</strain>
    </source>
</reference>
<evidence type="ECO:0000259" key="8">
    <source>
        <dbReference type="PROSITE" id="PS50002"/>
    </source>
</evidence>
<dbReference type="Proteomes" id="UP000789375">
    <property type="component" value="Unassembled WGS sequence"/>
</dbReference>
<feature type="compositionally biased region" description="Acidic residues" evidence="7">
    <location>
        <begin position="403"/>
        <end position="421"/>
    </location>
</feature>
<evidence type="ECO:0000256" key="4">
    <source>
        <dbReference type="ARBA" id="ARBA00023212"/>
    </source>
</evidence>
<feature type="compositionally biased region" description="Polar residues" evidence="7">
    <location>
        <begin position="474"/>
        <end position="491"/>
    </location>
</feature>
<comment type="subcellular location">
    <subcellularLocation>
        <location evidence="1">Cytoplasm</location>
        <location evidence="1">Cytoskeleton</location>
    </subcellularLocation>
</comment>
<dbReference type="InterPro" id="IPR046982">
    <property type="entry name" value="BIN3/RVS161-like"/>
</dbReference>
<feature type="compositionally biased region" description="Polar residues" evidence="7">
    <location>
        <begin position="503"/>
        <end position="529"/>
    </location>
</feature>
<sequence length="572" mass="64163">MCFHWANEKVGSGNKTQTTEEFQDLQLKTDGRYDGLYKLHVATNFYIKIMSKKTDSVEEKAKVLPLESLGNTMKVCGEELGSDSPYGMGLIKFGNAAEKIANAQLDYVSRVRDDFLFGLTSSIEEFKHYQQLKRKLESRRLDYDAKLSKVQKSKKEKPELEEEMRAAKEKYEVVMEDINNKMHTLNESEDQYLQELTSFLDAQLEYFKTGHEILENIKKEWPTTRRKRVPVRSSTLDSTNSNSDGGGDHTSENDDSSAHSYSNYSRSRHNSKRTSKLVKSESSNSLNVPSGLSRNKSASSGSSVRSIEVKKPAATSQIKQVRAIFSYEGEGEDELAIEEGDTITVLEEAEGWWIGEIINTDGTKRSGMFPANYTEEITESPPKMPPQMPPRRPTNLSTQTPVEQEEQEELYEEDDDFDEEPPPAQTKSSPPMSRDNSYTPPARQISQRRSLISQSNVSSQRPGSPAGGMPLIPSRNSKPSPVRNSSVTSTAVAPRKAARASSYEYSSIGNSIPRTMSPPSTGVSRNSYIPQDFNLGREKSNEDFGPCKECDCDDYSPNVFKKGSCKNCFHIH</sequence>
<dbReference type="PANTHER" id="PTHR47174:SF3">
    <property type="entry name" value="BRIDGING INTEGRATOR 3"/>
    <property type="match status" value="1"/>
</dbReference>
<evidence type="ECO:0000259" key="9">
    <source>
        <dbReference type="PROSITE" id="PS51021"/>
    </source>
</evidence>
<feature type="compositionally biased region" description="Polar residues" evidence="7">
    <location>
        <begin position="426"/>
        <end position="439"/>
    </location>
</feature>
<protein>
    <submittedName>
        <fullName evidence="10">15836_t:CDS:1</fullName>
    </submittedName>
</protein>
<feature type="region of interest" description="Disordered" evidence="7">
    <location>
        <begin position="376"/>
        <end position="542"/>
    </location>
</feature>
<dbReference type="PANTHER" id="PTHR47174">
    <property type="entry name" value="BRIDGING INTEGRATOR 3"/>
    <property type="match status" value="1"/>
</dbReference>
<evidence type="ECO:0000313" key="11">
    <source>
        <dbReference type="Proteomes" id="UP000789375"/>
    </source>
</evidence>
<dbReference type="GO" id="GO:0006897">
    <property type="term" value="P:endocytosis"/>
    <property type="evidence" value="ECO:0007669"/>
    <property type="project" value="InterPro"/>
</dbReference>
<keyword evidence="6" id="KW-0175">Coiled coil</keyword>
<dbReference type="Pfam" id="PF03114">
    <property type="entry name" value="BAR"/>
    <property type="match status" value="1"/>
</dbReference>
<evidence type="ECO:0000256" key="7">
    <source>
        <dbReference type="SAM" id="MobiDB-lite"/>
    </source>
</evidence>
<evidence type="ECO:0000256" key="2">
    <source>
        <dbReference type="ARBA" id="ARBA00022443"/>
    </source>
</evidence>
<dbReference type="InterPro" id="IPR004148">
    <property type="entry name" value="BAR_dom"/>
</dbReference>
<evidence type="ECO:0000313" key="10">
    <source>
        <dbReference type="EMBL" id="CAG8457346.1"/>
    </source>
</evidence>
<dbReference type="Gene3D" id="1.20.1270.60">
    <property type="entry name" value="Arfaptin homology (AH) domain/BAR domain"/>
    <property type="match status" value="1"/>
</dbReference>
<dbReference type="GO" id="GO:0015629">
    <property type="term" value="C:actin cytoskeleton"/>
    <property type="evidence" value="ECO:0007669"/>
    <property type="project" value="TreeGrafter"/>
</dbReference>
<dbReference type="InterPro" id="IPR027267">
    <property type="entry name" value="AH/BAR_dom_sf"/>
</dbReference>
<dbReference type="AlphaFoldDB" id="A0A9N8VLY0"/>
<dbReference type="Pfam" id="PF00018">
    <property type="entry name" value="SH3_1"/>
    <property type="match status" value="1"/>
</dbReference>
<dbReference type="InterPro" id="IPR036028">
    <property type="entry name" value="SH3-like_dom_sf"/>
</dbReference>
<feature type="compositionally biased region" description="Polar residues" evidence="7">
    <location>
        <begin position="280"/>
        <end position="305"/>
    </location>
</feature>
<evidence type="ECO:0000256" key="1">
    <source>
        <dbReference type="ARBA" id="ARBA00004245"/>
    </source>
</evidence>
<evidence type="ECO:0000256" key="3">
    <source>
        <dbReference type="ARBA" id="ARBA00022490"/>
    </source>
</evidence>
<dbReference type="InterPro" id="IPR001452">
    <property type="entry name" value="SH3_domain"/>
</dbReference>
<keyword evidence="4" id="KW-0206">Cytoskeleton</keyword>
<dbReference type="SUPFAM" id="SSF50044">
    <property type="entry name" value="SH3-domain"/>
    <property type="match status" value="1"/>
</dbReference>
<dbReference type="GO" id="GO:0051666">
    <property type="term" value="P:actin cortical patch localization"/>
    <property type="evidence" value="ECO:0007669"/>
    <property type="project" value="InterPro"/>
</dbReference>
<dbReference type="Gene3D" id="2.30.30.40">
    <property type="entry name" value="SH3 Domains"/>
    <property type="match status" value="1"/>
</dbReference>
<dbReference type="SUPFAM" id="SSF103657">
    <property type="entry name" value="BAR/IMD domain-like"/>
    <property type="match status" value="1"/>
</dbReference>
<dbReference type="PROSITE" id="PS50002">
    <property type="entry name" value="SH3"/>
    <property type="match status" value="1"/>
</dbReference>
<feature type="domain" description="SH3" evidence="8">
    <location>
        <begin position="316"/>
        <end position="379"/>
    </location>
</feature>
<dbReference type="PRINTS" id="PR00452">
    <property type="entry name" value="SH3DOMAIN"/>
</dbReference>
<feature type="compositionally biased region" description="Low complexity" evidence="7">
    <location>
        <begin position="443"/>
        <end position="455"/>
    </location>
</feature>
<name>A0A9N8VLY0_FUNMO</name>
<accession>A0A9N8VLY0</accession>
<evidence type="ECO:0000256" key="6">
    <source>
        <dbReference type="SAM" id="Coils"/>
    </source>
</evidence>
<comment type="caution">
    <text evidence="10">The sequence shown here is derived from an EMBL/GenBank/DDBJ whole genome shotgun (WGS) entry which is preliminary data.</text>
</comment>
<keyword evidence="2 5" id="KW-0728">SH3 domain</keyword>
<proteinExistence type="predicted"/>
<evidence type="ECO:0000256" key="5">
    <source>
        <dbReference type="PROSITE-ProRule" id="PRU00192"/>
    </source>
</evidence>
<dbReference type="PROSITE" id="PS51021">
    <property type="entry name" value="BAR"/>
    <property type="match status" value="1"/>
</dbReference>